<proteinExistence type="predicted"/>
<accession>A0ABQ2ALX9</accession>
<keyword evidence="1" id="KW-1133">Transmembrane helix</keyword>
<dbReference type="Proteomes" id="UP000637774">
    <property type="component" value="Unassembled WGS sequence"/>
</dbReference>
<evidence type="ECO:0000313" key="2">
    <source>
        <dbReference type="EMBL" id="GGH91721.1"/>
    </source>
</evidence>
<keyword evidence="1" id="KW-0472">Membrane</keyword>
<reference evidence="3" key="1">
    <citation type="journal article" date="2019" name="Int. J. Syst. Evol. Microbiol.">
        <title>The Global Catalogue of Microorganisms (GCM) 10K type strain sequencing project: providing services to taxonomists for standard genome sequencing and annotation.</title>
        <authorList>
            <consortium name="The Broad Institute Genomics Platform"/>
            <consortium name="The Broad Institute Genome Sequencing Center for Infectious Disease"/>
            <person name="Wu L."/>
            <person name="Ma J."/>
        </authorList>
    </citation>
    <scope>NUCLEOTIDE SEQUENCE [LARGE SCALE GENOMIC DNA]</scope>
    <source>
        <strain evidence="3">CGMCC 1.14966</strain>
    </source>
</reference>
<comment type="caution">
    <text evidence="2">The sequence shown here is derived from an EMBL/GenBank/DDBJ whole genome shotgun (WGS) entry which is preliminary data.</text>
</comment>
<organism evidence="2 3">
    <name type="scientific">Hymenobacter frigidus</name>
    <dbReference type="NCBI Taxonomy" id="1524095"/>
    <lineage>
        <taxon>Bacteria</taxon>
        <taxon>Pseudomonadati</taxon>
        <taxon>Bacteroidota</taxon>
        <taxon>Cytophagia</taxon>
        <taxon>Cytophagales</taxon>
        <taxon>Hymenobacteraceae</taxon>
        <taxon>Hymenobacter</taxon>
    </lineage>
</organism>
<evidence type="ECO:0000313" key="3">
    <source>
        <dbReference type="Proteomes" id="UP000637774"/>
    </source>
</evidence>
<evidence type="ECO:0008006" key="4">
    <source>
        <dbReference type="Google" id="ProtNLM"/>
    </source>
</evidence>
<keyword evidence="1" id="KW-0812">Transmembrane</keyword>
<sequence>MVTKPSFVLKSGNFLIAGLLLILLAFTAWFKYPEFITTEVSLVTQTPVDSLVAPDGNRGAVLLVPNGTFVRRGAALVAWQDADRTDYGQARKLNQLLSILPAAGLPATELARLLRPIRLAQLGRLQPVYQRLLAASANGTPLSAKLLAASRAQLVQWEQAAVGVASQDGIVQTSYPVRAAAAAIPAGRAVVCLLPRQSIYLALGTISREQYATVRPGQRVLLQMHELGTASLTGSVLEVAPLARHQQHQVVIQLASTNRERLYPSFSGSARIMLHQQSLLAKFLGR</sequence>
<name>A0ABQ2ALX9_9BACT</name>
<evidence type="ECO:0000256" key="1">
    <source>
        <dbReference type="SAM" id="Phobius"/>
    </source>
</evidence>
<protein>
    <recommendedName>
        <fullName evidence="4">HlyD family efflux transporter periplasmic adaptor subunit</fullName>
    </recommendedName>
</protein>
<dbReference type="EMBL" id="BMGY01000083">
    <property type="protein sequence ID" value="GGH91721.1"/>
    <property type="molecule type" value="Genomic_DNA"/>
</dbReference>
<gene>
    <name evidence="2" type="ORF">GCM10011495_40450</name>
</gene>
<feature type="transmembrane region" description="Helical" evidence="1">
    <location>
        <begin position="12"/>
        <end position="32"/>
    </location>
</feature>
<keyword evidence="3" id="KW-1185">Reference proteome</keyword>